<comment type="caution">
    <text evidence="3">The sequence shown here is derived from an EMBL/GenBank/DDBJ whole genome shotgun (WGS) entry which is preliminary data.</text>
</comment>
<evidence type="ECO:0000313" key="5">
    <source>
        <dbReference type="Proteomes" id="UP000325313"/>
    </source>
</evidence>
<evidence type="ECO:0000313" key="2">
    <source>
        <dbReference type="EMBL" id="KAA1063839.1"/>
    </source>
</evidence>
<name>A0A5B0QYQ8_PUCGR</name>
<organism evidence="3 4">
    <name type="scientific">Puccinia graminis f. sp. tritici</name>
    <dbReference type="NCBI Taxonomy" id="56615"/>
    <lineage>
        <taxon>Eukaryota</taxon>
        <taxon>Fungi</taxon>
        <taxon>Dikarya</taxon>
        <taxon>Basidiomycota</taxon>
        <taxon>Pucciniomycotina</taxon>
        <taxon>Pucciniomycetes</taxon>
        <taxon>Pucciniales</taxon>
        <taxon>Pucciniaceae</taxon>
        <taxon>Puccinia</taxon>
    </lineage>
</organism>
<feature type="compositionally biased region" description="Polar residues" evidence="1">
    <location>
        <begin position="28"/>
        <end position="41"/>
    </location>
</feature>
<reference evidence="4 5" key="1">
    <citation type="submission" date="2019-05" db="EMBL/GenBank/DDBJ databases">
        <title>Emergence of the Ug99 lineage of the wheat stem rust pathogen through somatic hybridization.</title>
        <authorList>
            <person name="Li F."/>
            <person name="Upadhyaya N.M."/>
            <person name="Sperschneider J."/>
            <person name="Matny O."/>
            <person name="Nguyen-Phuc H."/>
            <person name="Mago R."/>
            <person name="Raley C."/>
            <person name="Miller M.E."/>
            <person name="Silverstein K.A.T."/>
            <person name="Henningsen E."/>
            <person name="Hirsch C.D."/>
            <person name="Visser B."/>
            <person name="Pretorius Z.A."/>
            <person name="Steffenson B.J."/>
            <person name="Schwessinger B."/>
            <person name="Dodds P.N."/>
            <person name="Figueroa M."/>
        </authorList>
    </citation>
    <scope>NUCLEOTIDE SEQUENCE [LARGE SCALE GENOMIC DNA]</scope>
    <source>
        <strain evidence="3">21-0</strain>
        <strain evidence="2 5">Ug99</strain>
    </source>
</reference>
<keyword evidence="4" id="KW-1185">Reference proteome</keyword>
<feature type="region of interest" description="Disordered" evidence="1">
    <location>
        <begin position="23"/>
        <end position="46"/>
    </location>
</feature>
<dbReference type="EMBL" id="VSWC01000002">
    <property type="protein sequence ID" value="KAA1117975.1"/>
    <property type="molecule type" value="Genomic_DNA"/>
</dbReference>
<dbReference type="Proteomes" id="UP000325313">
    <property type="component" value="Unassembled WGS sequence"/>
</dbReference>
<sequence length="79" mass="8974">MVEVSLRDCDARRTQHLIKALSTDSRHVQQAQPELSKSQAQAKEKRITPTNPLIKKTPQIFKMIPIVKPILRMMNGQPG</sequence>
<dbReference type="OrthoDB" id="10277331at2759"/>
<proteinExistence type="predicted"/>
<protein>
    <submittedName>
        <fullName evidence="3">Uncharacterized protein</fullName>
    </submittedName>
</protein>
<evidence type="ECO:0000313" key="3">
    <source>
        <dbReference type="EMBL" id="KAA1117975.1"/>
    </source>
</evidence>
<dbReference type="AlphaFoldDB" id="A0A5B0QYQ8"/>
<dbReference type="Proteomes" id="UP000324748">
    <property type="component" value="Unassembled WGS sequence"/>
</dbReference>
<evidence type="ECO:0000256" key="1">
    <source>
        <dbReference type="SAM" id="MobiDB-lite"/>
    </source>
</evidence>
<gene>
    <name evidence="3" type="ORF">PGT21_028988</name>
    <name evidence="2" type="ORF">PGTUg99_006042</name>
</gene>
<accession>A0A5B0QYQ8</accession>
<evidence type="ECO:0000313" key="4">
    <source>
        <dbReference type="Proteomes" id="UP000324748"/>
    </source>
</evidence>
<dbReference type="EMBL" id="VDEP01000520">
    <property type="protein sequence ID" value="KAA1063839.1"/>
    <property type="molecule type" value="Genomic_DNA"/>
</dbReference>